<accession>A0ACC1ND86</accession>
<dbReference type="EMBL" id="JANJQO010000515">
    <property type="protein sequence ID" value="KAJ2977024.1"/>
    <property type="molecule type" value="Genomic_DNA"/>
</dbReference>
<keyword evidence="2" id="KW-1185">Reference proteome</keyword>
<name>A0ACC1ND86_9HYPO</name>
<gene>
    <name evidence="1" type="ORF">NQ176_g4610</name>
</gene>
<proteinExistence type="predicted"/>
<sequence length="288" mass="32260">MTREIVQNPANEIHESSRVEKENEQPPTSGDHKPAGGAPSKPPLLCLGAPRTGTTSLSQALEILGVAPIHHGMQHTDDEELDWEVFNRAADATFPTIPSYTGKAFSRSDWDELCSRYAAVTDVASYYAVSLIAAYPDAKVILVERDVDSWLKSIHAIFGMWENPITDWAVSYIGPRSGSIKAEVARKYHLGWTQSSKTSDIMGNAKSAYERHYKEIRKLVPPEQLLDFKLKDGWGPLCKFLDKPIPQDVDFPRANDSASYKAFVQRETNISLFNAVKNTLLWRELKRA</sequence>
<protein>
    <submittedName>
        <fullName evidence="1">Uncharacterized protein</fullName>
    </submittedName>
</protein>
<dbReference type="Proteomes" id="UP001143910">
    <property type="component" value="Unassembled WGS sequence"/>
</dbReference>
<reference evidence="1" key="1">
    <citation type="submission" date="2022-08" db="EMBL/GenBank/DDBJ databases">
        <title>Genome Sequence of Lecanicillium fungicola.</title>
        <authorList>
            <person name="Buettner E."/>
        </authorList>
    </citation>
    <scope>NUCLEOTIDE SEQUENCE</scope>
    <source>
        <strain evidence="1">Babe33</strain>
    </source>
</reference>
<organism evidence="1 2">
    <name type="scientific">Zarea fungicola</name>
    <dbReference type="NCBI Taxonomy" id="93591"/>
    <lineage>
        <taxon>Eukaryota</taxon>
        <taxon>Fungi</taxon>
        <taxon>Dikarya</taxon>
        <taxon>Ascomycota</taxon>
        <taxon>Pezizomycotina</taxon>
        <taxon>Sordariomycetes</taxon>
        <taxon>Hypocreomycetidae</taxon>
        <taxon>Hypocreales</taxon>
        <taxon>Cordycipitaceae</taxon>
        <taxon>Zarea</taxon>
    </lineage>
</organism>
<evidence type="ECO:0000313" key="1">
    <source>
        <dbReference type="EMBL" id="KAJ2977024.1"/>
    </source>
</evidence>
<comment type="caution">
    <text evidence="1">The sequence shown here is derived from an EMBL/GenBank/DDBJ whole genome shotgun (WGS) entry which is preliminary data.</text>
</comment>
<evidence type="ECO:0000313" key="2">
    <source>
        <dbReference type="Proteomes" id="UP001143910"/>
    </source>
</evidence>